<dbReference type="AlphaFoldDB" id="A0A6J4IFN2"/>
<feature type="region of interest" description="Disordered" evidence="1">
    <location>
        <begin position="105"/>
        <end position="324"/>
    </location>
</feature>
<evidence type="ECO:0000313" key="2">
    <source>
        <dbReference type="EMBL" id="CAA9251177.1"/>
    </source>
</evidence>
<feature type="compositionally biased region" description="Basic residues" evidence="1">
    <location>
        <begin position="134"/>
        <end position="149"/>
    </location>
</feature>
<dbReference type="GO" id="GO:0033713">
    <property type="term" value="F:choline:oxygen 1-oxidoreductase activity"/>
    <property type="evidence" value="ECO:0007669"/>
    <property type="project" value="UniProtKB-EC"/>
</dbReference>
<protein>
    <submittedName>
        <fullName evidence="2">Choline oxidase</fullName>
        <ecNumber evidence="2">1.1.3.17</ecNumber>
    </submittedName>
</protein>
<keyword evidence="2" id="KW-0560">Oxidoreductase</keyword>
<feature type="compositionally biased region" description="Low complexity" evidence="1">
    <location>
        <begin position="315"/>
        <end position="324"/>
    </location>
</feature>
<feature type="compositionally biased region" description="Basic and acidic residues" evidence="1">
    <location>
        <begin position="150"/>
        <end position="161"/>
    </location>
</feature>
<organism evidence="2">
    <name type="scientific">uncultured Actinomycetospora sp</name>
    <dbReference type="NCBI Taxonomy" id="1135996"/>
    <lineage>
        <taxon>Bacteria</taxon>
        <taxon>Bacillati</taxon>
        <taxon>Actinomycetota</taxon>
        <taxon>Actinomycetes</taxon>
        <taxon>Pseudonocardiales</taxon>
        <taxon>Pseudonocardiaceae</taxon>
        <taxon>Actinomycetospora</taxon>
        <taxon>environmental samples</taxon>
    </lineage>
</organism>
<feature type="compositionally biased region" description="Basic and acidic residues" evidence="1">
    <location>
        <begin position="365"/>
        <end position="395"/>
    </location>
</feature>
<feature type="compositionally biased region" description="Basic and acidic residues" evidence="1">
    <location>
        <begin position="224"/>
        <end position="237"/>
    </location>
</feature>
<feature type="compositionally biased region" description="Basic residues" evidence="1">
    <location>
        <begin position="238"/>
        <end position="251"/>
    </location>
</feature>
<feature type="region of interest" description="Disordered" evidence="1">
    <location>
        <begin position="1"/>
        <end position="55"/>
    </location>
</feature>
<sequence>EQSPDVRAGVRLRRRRRRHRGVRGGRAPVRGPRHLGAAGRGRPVGRRRPGDPQPLALDGAARVRLRLGLPRRAAGARQLLHAPCAGEGARRVLVAQLGDRVLGTAGEPRRLGGPGLHRLGRRRELRLLPQARDRARRGGQRRAPRTRHGRTGDDPVDRAEGPLRAGAAGGPRAGRAADHPVQHRSHGAARRQLVPGQRQPRRHAQLGVGGLPAPGHGEPPQPRGLDRLPRRAPDLRRLRSASARHRRRPAHAGHALDDRGHRPPRDDRVGRGHRRAEAADALGHRAGRAPALGGHRGPRRRAGRGGEPPGPPRGPRAVGGPAADADRVGAVVGNRHLCRCRGPDDAGPDVPLRVGAVRPQPRPVRLPEHREHVLPHAERHRCAVDGHRAPADPRLPRQAGRRPALLHPRARPRGDDPRGAGGPGDRGRAGAGRLGGQGAGTRRRGADRRRDLRLHREDPQHRLPPVVHGEDGSGLRPHGPGGPAAARPRRRRAARRRRVDHAGPHHGQPVHHHDDDRRTRRGLHQEPAL</sequence>
<feature type="region of interest" description="Disordered" evidence="1">
    <location>
        <begin position="340"/>
        <end position="529"/>
    </location>
</feature>
<feature type="compositionally biased region" description="Gly residues" evidence="1">
    <location>
        <begin position="419"/>
        <end position="439"/>
    </location>
</feature>
<feature type="non-terminal residue" evidence="2">
    <location>
        <position position="1"/>
    </location>
</feature>
<accession>A0A6J4IFN2</accession>
<dbReference type="EC" id="1.1.3.17" evidence="2"/>
<feature type="compositionally biased region" description="Basic and acidic residues" evidence="1">
    <location>
        <begin position="448"/>
        <end position="461"/>
    </location>
</feature>
<name>A0A6J4IFN2_9PSEU</name>
<dbReference type="EMBL" id="CADCTH010000264">
    <property type="protein sequence ID" value="CAA9251177.1"/>
    <property type="molecule type" value="Genomic_DNA"/>
</dbReference>
<feature type="compositionally biased region" description="Basic and acidic residues" evidence="1">
    <location>
        <begin position="254"/>
        <end position="278"/>
    </location>
</feature>
<gene>
    <name evidence="2" type="ORF">AVDCRST_MAG54-1996</name>
</gene>
<evidence type="ECO:0000256" key="1">
    <source>
        <dbReference type="SAM" id="MobiDB-lite"/>
    </source>
</evidence>
<proteinExistence type="predicted"/>
<feature type="compositionally biased region" description="Basic residues" evidence="1">
    <location>
        <begin position="487"/>
        <end position="499"/>
    </location>
</feature>
<feature type="compositionally biased region" description="Basic residues" evidence="1">
    <location>
        <begin position="10"/>
        <end position="23"/>
    </location>
</feature>
<reference evidence="2" key="1">
    <citation type="submission" date="2020-02" db="EMBL/GenBank/DDBJ databases">
        <authorList>
            <person name="Meier V. D."/>
        </authorList>
    </citation>
    <scope>NUCLEOTIDE SEQUENCE</scope>
    <source>
        <strain evidence="2">AVDCRST_MAG54</strain>
    </source>
</reference>
<feature type="compositionally biased region" description="Low complexity" evidence="1">
    <location>
        <begin position="25"/>
        <end position="41"/>
    </location>
</feature>
<feature type="non-terminal residue" evidence="2">
    <location>
        <position position="529"/>
    </location>
</feature>